<evidence type="ECO:0000256" key="3">
    <source>
        <dbReference type="ARBA" id="ARBA00023125"/>
    </source>
</evidence>
<keyword evidence="4" id="KW-0544">Nucleosome core</keyword>
<dbReference type="Gene3D" id="1.10.20.10">
    <property type="entry name" value="Histone, subunit A"/>
    <property type="match status" value="2"/>
</dbReference>
<evidence type="ECO:0000259" key="5">
    <source>
        <dbReference type="Pfam" id="PF00125"/>
    </source>
</evidence>
<feature type="domain" description="Core Histone H2A/H2B/H3" evidence="5">
    <location>
        <begin position="91"/>
        <end position="166"/>
    </location>
</feature>
<name>G0T5A7_IRV9</name>
<comment type="subcellular location">
    <subcellularLocation>
        <location evidence="1">Chromosome</location>
    </subcellularLocation>
</comment>
<keyword evidence="3" id="KW-0238">DNA-binding</keyword>
<dbReference type="InterPro" id="IPR001951">
    <property type="entry name" value="Histone_H4"/>
</dbReference>
<dbReference type="Pfam" id="PF00125">
    <property type="entry name" value="Histone"/>
    <property type="match status" value="1"/>
</dbReference>
<proteinExistence type="predicted"/>
<dbReference type="SUPFAM" id="SSF47113">
    <property type="entry name" value="Histone-fold"/>
    <property type="match status" value="2"/>
</dbReference>
<sequence>MNNSALQRIAHKAGATRVSSEVYNRARSIGDQYLDSIVRYAIIYCDHEKKKVVTEDHALHAIEHVGFSGMYRVSGDTPKCKTSNKKKLVTRIKEYQNQSDCVTLSKAPIEHQIKSFGSGYKWSKESLINIQFALEFMLYQLLFSALKVTINAKRVTMSESDLDLTIDLITTNCKNIRI</sequence>
<dbReference type="GeneID" id="10963803"/>
<dbReference type="GO" id="GO:0046982">
    <property type="term" value="F:protein heterodimerization activity"/>
    <property type="evidence" value="ECO:0007669"/>
    <property type="project" value="InterPro"/>
</dbReference>
<dbReference type="RefSeq" id="YP_004732864.1">
    <property type="nucleotide sequence ID" value="NC_015780.1"/>
</dbReference>
<accession>G0T5A7</accession>
<dbReference type="GO" id="GO:0003677">
    <property type="term" value="F:DNA binding"/>
    <property type="evidence" value="ECO:0007669"/>
    <property type="project" value="UniProtKB-KW"/>
</dbReference>
<keyword evidence="2" id="KW-0158">Chromosome</keyword>
<evidence type="ECO:0000256" key="2">
    <source>
        <dbReference type="ARBA" id="ARBA00022454"/>
    </source>
</evidence>
<keyword evidence="7" id="KW-1185">Reference proteome</keyword>
<dbReference type="InterPro" id="IPR007125">
    <property type="entry name" value="H2A/H2B/H3"/>
</dbReference>
<dbReference type="GO" id="GO:0030527">
    <property type="term" value="F:structural constituent of chromatin"/>
    <property type="evidence" value="ECO:0007669"/>
    <property type="project" value="InterPro"/>
</dbReference>
<dbReference type="SMART" id="SM00417">
    <property type="entry name" value="H4"/>
    <property type="match status" value="1"/>
</dbReference>
<protein>
    <recommendedName>
        <fullName evidence="5">Core Histone H2A/H2B/H3 domain-containing protein</fullName>
    </recommendedName>
</protein>
<dbReference type="InterPro" id="IPR009072">
    <property type="entry name" value="Histone-fold"/>
</dbReference>
<evidence type="ECO:0000256" key="1">
    <source>
        <dbReference type="ARBA" id="ARBA00004286"/>
    </source>
</evidence>
<evidence type="ECO:0000313" key="7">
    <source>
        <dbReference type="Proteomes" id="UP000112896"/>
    </source>
</evidence>
<dbReference type="Proteomes" id="UP000112896">
    <property type="component" value="Segment"/>
</dbReference>
<evidence type="ECO:0000313" key="6">
    <source>
        <dbReference type="EMBL" id="ADO00424.1"/>
    </source>
</evidence>
<organism evidence="6 7">
    <name type="scientific">Wiseana iridescent virus</name>
    <name type="common">WIV</name>
    <name type="synonym">Insect iridescent virus type 9</name>
    <dbReference type="NCBI Taxonomy" id="68347"/>
    <lineage>
        <taxon>Viruses</taxon>
        <taxon>Varidnaviria</taxon>
        <taxon>Bamfordvirae</taxon>
        <taxon>Nucleocytoviricota</taxon>
        <taxon>Megaviricetes</taxon>
        <taxon>Pimascovirales</taxon>
        <taxon>Pimascovirales incertae sedis</taxon>
        <taxon>Iridoviridae</taxon>
        <taxon>Betairidovirinae</taxon>
        <taxon>Chloriridovirus</taxon>
        <taxon>Chloriridovirus wiseana1</taxon>
        <taxon>Invertebrate iridescent virus 9</taxon>
    </lineage>
</organism>
<organismHost>
    <name type="scientific">Wiseana cervinata</name>
    <dbReference type="NCBI Taxonomy" id="107013"/>
</organismHost>
<dbReference type="EMBL" id="GQ918152">
    <property type="protein sequence ID" value="ADO00424.1"/>
    <property type="molecule type" value="Genomic_DNA"/>
</dbReference>
<evidence type="ECO:0000256" key="4">
    <source>
        <dbReference type="ARBA" id="ARBA00023269"/>
    </source>
</evidence>
<dbReference type="KEGG" id="vg:10963803"/>
<reference evidence="6 7" key="1">
    <citation type="journal article" date="2011" name="J. Virol.">
        <title>Genomic and proteomic analysis of invertebrate iridovirus type 9.</title>
        <authorList>
            <person name="Wong C.K."/>
            <person name="Young V.L."/>
            <person name="Kleffmann T."/>
            <person name="Ward V.K."/>
        </authorList>
    </citation>
    <scope>NUCLEOTIDE SEQUENCE [LARGE SCALE GENOMIC DNA]</scope>
</reference>